<accession>A0ABZ2KLJ8</accession>
<evidence type="ECO:0000313" key="3">
    <source>
        <dbReference type="Proteomes" id="UP001379533"/>
    </source>
</evidence>
<protein>
    <recommendedName>
        <fullName evidence="4">Outer membrane protein beta-barrel domain-containing protein</fullName>
    </recommendedName>
</protein>
<dbReference type="RefSeq" id="WP_394850182.1">
    <property type="nucleotide sequence ID" value="NZ_CP089982.1"/>
</dbReference>
<proteinExistence type="predicted"/>
<gene>
    <name evidence="2" type="ORF">LZC95_22330</name>
</gene>
<feature type="signal peptide" evidence="1">
    <location>
        <begin position="1"/>
        <end position="19"/>
    </location>
</feature>
<evidence type="ECO:0008006" key="4">
    <source>
        <dbReference type="Google" id="ProtNLM"/>
    </source>
</evidence>
<organism evidence="2 3">
    <name type="scientific">Pendulispora brunnea</name>
    <dbReference type="NCBI Taxonomy" id="2905690"/>
    <lineage>
        <taxon>Bacteria</taxon>
        <taxon>Pseudomonadati</taxon>
        <taxon>Myxococcota</taxon>
        <taxon>Myxococcia</taxon>
        <taxon>Myxococcales</taxon>
        <taxon>Sorangiineae</taxon>
        <taxon>Pendulisporaceae</taxon>
        <taxon>Pendulispora</taxon>
    </lineage>
</organism>
<evidence type="ECO:0000313" key="2">
    <source>
        <dbReference type="EMBL" id="WXA99543.1"/>
    </source>
</evidence>
<keyword evidence="3" id="KW-1185">Reference proteome</keyword>
<dbReference type="EMBL" id="CP089982">
    <property type="protein sequence ID" value="WXA99543.1"/>
    <property type="molecule type" value="Genomic_DNA"/>
</dbReference>
<reference evidence="2 3" key="1">
    <citation type="submission" date="2021-12" db="EMBL/GenBank/DDBJ databases">
        <title>Discovery of the Pendulisporaceae a myxobacterial family with distinct sporulation behavior and unique specialized metabolism.</title>
        <authorList>
            <person name="Garcia R."/>
            <person name="Popoff A."/>
            <person name="Bader C.D."/>
            <person name="Loehr J."/>
            <person name="Walesch S."/>
            <person name="Walt C."/>
            <person name="Boldt J."/>
            <person name="Bunk B."/>
            <person name="Haeckl F.J.F.P.J."/>
            <person name="Gunesch A.P."/>
            <person name="Birkelbach J."/>
            <person name="Nuebel U."/>
            <person name="Pietschmann T."/>
            <person name="Bach T."/>
            <person name="Mueller R."/>
        </authorList>
    </citation>
    <scope>NUCLEOTIDE SEQUENCE [LARGE SCALE GENOMIC DNA]</scope>
    <source>
        <strain evidence="2 3">MSr12523</strain>
    </source>
</reference>
<evidence type="ECO:0000256" key="1">
    <source>
        <dbReference type="SAM" id="SignalP"/>
    </source>
</evidence>
<sequence length="224" mass="24583">MLRRSVIAITLTLSATGHAASSEGPPATEHGPASSAFPSHRFQLAPHRYPRGEIGVNFGLIQPIFAHGFNIAGEFRYQRLWLEYSHGQSLDYSACASMCLTSDERNAGLSVKSPYTTGFGVGFILIDDVWLGLEFKTHRYEVGAPSGDQVRYQTYSIGPVLGWRFFVVRGLYIDLYARYWPNIANTLPNGEWAVAASGDRPASTHQAHNLGVFANASIGWAFAL</sequence>
<dbReference type="Proteomes" id="UP001379533">
    <property type="component" value="Chromosome"/>
</dbReference>
<name>A0ABZ2KLJ8_9BACT</name>
<keyword evidence="1" id="KW-0732">Signal</keyword>
<feature type="chain" id="PRO_5045428017" description="Outer membrane protein beta-barrel domain-containing protein" evidence="1">
    <location>
        <begin position="20"/>
        <end position="224"/>
    </location>
</feature>